<dbReference type="Pfam" id="PF08240">
    <property type="entry name" value="ADH_N"/>
    <property type="match status" value="1"/>
</dbReference>
<evidence type="ECO:0000256" key="3">
    <source>
        <dbReference type="ARBA" id="ARBA00008072"/>
    </source>
</evidence>
<dbReference type="Gene3D" id="3.40.50.720">
    <property type="entry name" value="NAD(P)-binding Rossmann-like Domain"/>
    <property type="match status" value="1"/>
</dbReference>
<comment type="pathway">
    <text evidence="2">Aromatic compound metabolism; phenylpropanoid biosynthesis.</text>
</comment>
<dbReference type="AlphaFoldDB" id="A0AAV5IVW5"/>
<keyword evidence="15" id="KW-1185">Reference proteome</keyword>
<dbReference type="PANTHER" id="PTHR42683">
    <property type="entry name" value="ALDEHYDE REDUCTASE"/>
    <property type="match status" value="1"/>
</dbReference>
<evidence type="ECO:0000256" key="2">
    <source>
        <dbReference type="ARBA" id="ARBA00004928"/>
    </source>
</evidence>
<dbReference type="GO" id="GO:0009809">
    <property type="term" value="P:lignin biosynthetic process"/>
    <property type="evidence" value="ECO:0007669"/>
    <property type="project" value="UniProtKB-KW"/>
</dbReference>
<evidence type="ECO:0000256" key="8">
    <source>
        <dbReference type="ARBA" id="ARBA00022833"/>
    </source>
</evidence>
<dbReference type="Proteomes" id="UP001054252">
    <property type="component" value="Unassembled WGS sequence"/>
</dbReference>
<evidence type="ECO:0000256" key="12">
    <source>
        <dbReference type="RuleBase" id="RU361277"/>
    </source>
</evidence>
<gene>
    <name evidence="14" type="ORF">SLEP1_g16188</name>
</gene>
<dbReference type="SUPFAM" id="SSF50129">
    <property type="entry name" value="GroES-like"/>
    <property type="match status" value="1"/>
</dbReference>
<evidence type="ECO:0000256" key="11">
    <source>
        <dbReference type="ARBA" id="ARBA00049332"/>
    </source>
</evidence>
<dbReference type="CDD" id="cd05283">
    <property type="entry name" value="CAD1"/>
    <property type="match status" value="1"/>
</dbReference>
<keyword evidence="8 12" id="KW-0862">Zinc</keyword>
<comment type="catalytic activity">
    <reaction evidence="11">
        <text>(E)-cinnamyl alcohol + NADP(+) = (E)-cinnamaldehyde + NADPH + H(+)</text>
        <dbReference type="Rhea" id="RHEA:10392"/>
        <dbReference type="ChEBI" id="CHEBI:15378"/>
        <dbReference type="ChEBI" id="CHEBI:16731"/>
        <dbReference type="ChEBI" id="CHEBI:33227"/>
        <dbReference type="ChEBI" id="CHEBI:57783"/>
        <dbReference type="ChEBI" id="CHEBI:58349"/>
        <dbReference type="EC" id="1.1.1.195"/>
    </reaction>
    <physiologicalReaction direction="right-to-left" evidence="11">
        <dbReference type="Rhea" id="RHEA:10394"/>
    </physiologicalReaction>
</comment>
<dbReference type="InterPro" id="IPR036291">
    <property type="entry name" value="NAD(P)-bd_dom_sf"/>
</dbReference>
<comment type="cofactor">
    <cofactor evidence="1 12">
        <name>Zn(2+)</name>
        <dbReference type="ChEBI" id="CHEBI:29105"/>
    </cofactor>
</comment>
<dbReference type="FunFam" id="3.40.50.720:FF:000022">
    <property type="entry name" value="Cinnamyl alcohol dehydrogenase"/>
    <property type="match status" value="1"/>
</dbReference>
<dbReference type="FunFam" id="3.90.180.10:FF:000100">
    <property type="entry name" value="Putative cinnamyl alcohol dehydrogenase 6"/>
    <property type="match status" value="1"/>
</dbReference>
<dbReference type="InterPro" id="IPR013154">
    <property type="entry name" value="ADH-like_N"/>
</dbReference>
<evidence type="ECO:0000256" key="5">
    <source>
        <dbReference type="ARBA" id="ARBA00013171"/>
    </source>
</evidence>
<comment type="subunit">
    <text evidence="4">Homodimer.</text>
</comment>
<reference evidence="14 15" key="1">
    <citation type="journal article" date="2021" name="Commun. Biol.">
        <title>The genome of Shorea leprosula (Dipterocarpaceae) highlights the ecological relevance of drought in aseasonal tropical rainforests.</title>
        <authorList>
            <person name="Ng K.K.S."/>
            <person name="Kobayashi M.J."/>
            <person name="Fawcett J.A."/>
            <person name="Hatakeyama M."/>
            <person name="Paape T."/>
            <person name="Ng C.H."/>
            <person name="Ang C.C."/>
            <person name="Tnah L.H."/>
            <person name="Lee C.T."/>
            <person name="Nishiyama T."/>
            <person name="Sese J."/>
            <person name="O'Brien M.J."/>
            <person name="Copetti D."/>
            <person name="Mohd Noor M.I."/>
            <person name="Ong R.C."/>
            <person name="Putra M."/>
            <person name="Sireger I.Z."/>
            <person name="Indrioko S."/>
            <person name="Kosugi Y."/>
            <person name="Izuno A."/>
            <person name="Isagi Y."/>
            <person name="Lee S.L."/>
            <person name="Shimizu K.K."/>
        </authorList>
    </citation>
    <scope>NUCLEOTIDE SEQUENCE [LARGE SCALE GENOMIC DNA]</scope>
    <source>
        <strain evidence="14">214</strain>
    </source>
</reference>
<proteinExistence type="inferred from homology"/>
<organism evidence="14 15">
    <name type="scientific">Rubroshorea leprosula</name>
    <dbReference type="NCBI Taxonomy" id="152421"/>
    <lineage>
        <taxon>Eukaryota</taxon>
        <taxon>Viridiplantae</taxon>
        <taxon>Streptophyta</taxon>
        <taxon>Embryophyta</taxon>
        <taxon>Tracheophyta</taxon>
        <taxon>Spermatophyta</taxon>
        <taxon>Magnoliopsida</taxon>
        <taxon>eudicotyledons</taxon>
        <taxon>Gunneridae</taxon>
        <taxon>Pentapetalae</taxon>
        <taxon>rosids</taxon>
        <taxon>malvids</taxon>
        <taxon>Malvales</taxon>
        <taxon>Dipterocarpaceae</taxon>
        <taxon>Rubroshorea</taxon>
    </lineage>
</organism>
<evidence type="ECO:0000256" key="10">
    <source>
        <dbReference type="ARBA" id="ARBA00023002"/>
    </source>
</evidence>
<feature type="domain" description="Enoyl reductase (ER)" evidence="13">
    <location>
        <begin position="23"/>
        <end position="352"/>
    </location>
</feature>
<keyword evidence="7" id="KW-0438">Lignin biosynthesis</keyword>
<dbReference type="EMBL" id="BPVZ01000021">
    <property type="protein sequence ID" value="GKV03959.1"/>
    <property type="molecule type" value="Genomic_DNA"/>
</dbReference>
<evidence type="ECO:0000313" key="14">
    <source>
        <dbReference type="EMBL" id="GKV03959.1"/>
    </source>
</evidence>
<dbReference type="SUPFAM" id="SSF51735">
    <property type="entry name" value="NAD(P)-binding Rossmann-fold domains"/>
    <property type="match status" value="1"/>
</dbReference>
<keyword evidence="6 12" id="KW-0479">Metal-binding</keyword>
<evidence type="ECO:0000259" key="13">
    <source>
        <dbReference type="SMART" id="SM00829"/>
    </source>
</evidence>
<evidence type="ECO:0000256" key="7">
    <source>
        <dbReference type="ARBA" id="ARBA00022733"/>
    </source>
</evidence>
<dbReference type="EC" id="1.1.1.195" evidence="5"/>
<dbReference type="SMART" id="SM00829">
    <property type="entry name" value="PKS_ER"/>
    <property type="match status" value="1"/>
</dbReference>
<sequence length="361" mass="38824">MAELQQEKGTQKAFGWAAKDSSGILSPFHFERRSNKDNDVTIKILYCGICHTDLSLAKNHNGFTLYPLVPGHEIVGIVTQVGTNVKKFKVGDRAGVGSMIGSCGDCDNCQDGMESYCPKMISTVTIFDVDGIKRQGGFSDFIVVDQHFAIHIPASLPLDGAAPLLCAGITVFSPMKYFGLDKPGMHLGVVGLGGLGHLAVKFAKAFGMRVSVISTSPAKKNEAIQVLKANTFVISHDSQQMQDASGTLDGIIDTVSSPHSVSPFLNLLKTGGKIILVGAPDLEKPVEVPVWPLLGRRQISGSMAGGIKETQEMMDFAAEHNITANVEVVPMDYVNNAMDRIEKGDVRYRFVIDIGKTLTIA</sequence>
<comment type="similarity">
    <text evidence="3 12">Belongs to the zinc-containing alcohol dehydrogenase family.</text>
</comment>
<evidence type="ECO:0000256" key="4">
    <source>
        <dbReference type="ARBA" id="ARBA00011738"/>
    </source>
</evidence>
<dbReference type="Pfam" id="PF00107">
    <property type="entry name" value="ADH_zinc_N"/>
    <property type="match status" value="1"/>
</dbReference>
<comment type="caution">
    <text evidence="14">The sequence shown here is derived from an EMBL/GenBank/DDBJ whole genome shotgun (WGS) entry which is preliminary data.</text>
</comment>
<dbReference type="FunFam" id="3.90.180.10:FF:000004">
    <property type="entry name" value="probable cinnamyl alcohol dehydrogenase"/>
    <property type="match status" value="1"/>
</dbReference>
<dbReference type="InterPro" id="IPR020843">
    <property type="entry name" value="ER"/>
</dbReference>
<dbReference type="InterPro" id="IPR047109">
    <property type="entry name" value="CAD-like"/>
</dbReference>
<dbReference type="InterPro" id="IPR011032">
    <property type="entry name" value="GroES-like_sf"/>
</dbReference>
<dbReference type="InterPro" id="IPR002328">
    <property type="entry name" value="ADH_Zn_CS"/>
</dbReference>
<keyword evidence="10" id="KW-0560">Oxidoreductase</keyword>
<name>A0AAV5IVW5_9ROSI</name>
<protein>
    <recommendedName>
        <fullName evidence="5">cinnamyl-alcohol dehydrogenase</fullName>
        <ecNumber evidence="5">1.1.1.195</ecNumber>
    </recommendedName>
</protein>
<evidence type="ECO:0000256" key="9">
    <source>
        <dbReference type="ARBA" id="ARBA00022857"/>
    </source>
</evidence>
<dbReference type="GO" id="GO:0008270">
    <property type="term" value="F:zinc ion binding"/>
    <property type="evidence" value="ECO:0007669"/>
    <property type="project" value="InterPro"/>
</dbReference>
<keyword evidence="9" id="KW-0521">NADP</keyword>
<dbReference type="PROSITE" id="PS00059">
    <property type="entry name" value="ADH_ZINC"/>
    <property type="match status" value="1"/>
</dbReference>
<evidence type="ECO:0000256" key="1">
    <source>
        <dbReference type="ARBA" id="ARBA00001947"/>
    </source>
</evidence>
<dbReference type="InterPro" id="IPR013149">
    <property type="entry name" value="ADH-like_C"/>
</dbReference>
<evidence type="ECO:0000256" key="6">
    <source>
        <dbReference type="ARBA" id="ARBA00022723"/>
    </source>
</evidence>
<dbReference type="Gene3D" id="3.90.180.10">
    <property type="entry name" value="Medium-chain alcohol dehydrogenases, catalytic domain"/>
    <property type="match status" value="1"/>
</dbReference>
<accession>A0AAV5IVW5</accession>
<evidence type="ECO:0000313" key="15">
    <source>
        <dbReference type="Proteomes" id="UP001054252"/>
    </source>
</evidence>
<dbReference type="GO" id="GO:0045551">
    <property type="term" value="F:cinnamyl-alcohol dehydrogenase activity"/>
    <property type="evidence" value="ECO:0007669"/>
    <property type="project" value="UniProtKB-EC"/>
</dbReference>